<gene>
    <name evidence="5" type="ORF">FUA22_03000</name>
</gene>
<dbReference type="EMBL" id="VRKQ01000008">
    <property type="protein sequence ID" value="TXG38873.1"/>
    <property type="molecule type" value="Genomic_DNA"/>
</dbReference>
<dbReference type="InterPro" id="IPR014729">
    <property type="entry name" value="Rossmann-like_a/b/a_fold"/>
</dbReference>
<dbReference type="GO" id="GO:0004066">
    <property type="term" value="F:asparagine synthase (glutamine-hydrolyzing) activity"/>
    <property type="evidence" value="ECO:0007669"/>
    <property type="project" value="UniProtKB-EC"/>
</dbReference>
<dbReference type="OrthoDB" id="693367at2"/>
<evidence type="ECO:0000256" key="3">
    <source>
        <dbReference type="ARBA" id="ARBA00048741"/>
    </source>
</evidence>
<evidence type="ECO:0000256" key="1">
    <source>
        <dbReference type="ARBA" id="ARBA00005187"/>
    </source>
</evidence>
<protein>
    <recommendedName>
        <fullName evidence="2">asparagine synthase (glutamine-hydrolyzing)</fullName>
        <ecNumber evidence="2">6.3.5.4</ecNumber>
    </recommendedName>
</protein>
<comment type="pathway">
    <text evidence="1">Amino-acid biosynthesis; L-asparagine biosynthesis; L-asparagine from L-aspartate (L-Gln route): step 1/1.</text>
</comment>
<name>A0A5C7GKL8_9FLAO</name>
<dbReference type="PANTHER" id="PTHR43284">
    <property type="entry name" value="ASPARAGINE SYNTHETASE (GLUTAMINE-HYDROLYZING)"/>
    <property type="match status" value="1"/>
</dbReference>
<dbReference type="AlphaFoldDB" id="A0A5C7GKL8"/>
<organism evidence="5 6">
    <name type="scientific">Seonamhaeicola maritimus</name>
    <dbReference type="NCBI Taxonomy" id="2591822"/>
    <lineage>
        <taxon>Bacteria</taxon>
        <taxon>Pseudomonadati</taxon>
        <taxon>Bacteroidota</taxon>
        <taxon>Flavobacteriia</taxon>
        <taxon>Flavobacteriales</taxon>
        <taxon>Flavobacteriaceae</taxon>
    </lineage>
</organism>
<dbReference type="InterPro" id="IPR001962">
    <property type="entry name" value="Asn_synthase"/>
</dbReference>
<evidence type="ECO:0000313" key="5">
    <source>
        <dbReference type="EMBL" id="TXG38873.1"/>
    </source>
</evidence>
<evidence type="ECO:0000256" key="2">
    <source>
        <dbReference type="ARBA" id="ARBA00012737"/>
    </source>
</evidence>
<dbReference type="EC" id="6.3.5.4" evidence="2"/>
<comment type="caution">
    <text evidence="5">The sequence shown here is derived from an EMBL/GenBank/DDBJ whole genome shotgun (WGS) entry which is preliminary data.</text>
</comment>
<feature type="domain" description="Asparagine synthetase" evidence="4">
    <location>
        <begin position="92"/>
        <end position="273"/>
    </location>
</feature>
<dbReference type="Pfam" id="PF00733">
    <property type="entry name" value="Asn_synthase"/>
    <property type="match status" value="1"/>
</dbReference>
<dbReference type="PANTHER" id="PTHR43284:SF1">
    <property type="entry name" value="ASPARAGINE SYNTHETASE"/>
    <property type="match status" value="1"/>
</dbReference>
<accession>A0A5C7GKL8</accession>
<proteinExistence type="predicted"/>
<dbReference type="RefSeq" id="WP_147766354.1">
    <property type="nucleotide sequence ID" value="NZ_VRKQ01000008.1"/>
</dbReference>
<dbReference type="Proteomes" id="UP000321080">
    <property type="component" value="Unassembled WGS sequence"/>
</dbReference>
<keyword evidence="6" id="KW-1185">Reference proteome</keyword>
<dbReference type="GO" id="GO:0006529">
    <property type="term" value="P:asparagine biosynthetic process"/>
    <property type="evidence" value="ECO:0007669"/>
    <property type="project" value="InterPro"/>
</dbReference>
<dbReference type="InterPro" id="IPR051786">
    <property type="entry name" value="ASN_synthetase/amidase"/>
</dbReference>
<dbReference type="Gene3D" id="3.40.50.620">
    <property type="entry name" value="HUPs"/>
    <property type="match status" value="1"/>
</dbReference>
<dbReference type="SUPFAM" id="SSF52402">
    <property type="entry name" value="Adenine nucleotide alpha hydrolases-like"/>
    <property type="match status" value="1"/>
</dbReference>
<evidence type="ECO:0000259" key="4">
    <source>
        <dbReference type="Pfam" id="PF00733"/>
    </source>
</evidence>
<evidence type="ECO:0000313" key="6">
    <source>
        <dbReference type="Proteomes" id="UP000321080"/>
    </source>
</evidence>
<sequence>MKTITTPIIPTKQTFYKVDALHELDLKAICVFTAIGFFLDQDTYYQDTKVLRPATEYTLDSSNKVLNSKPYFNWHYRPRDISFEKALEEFSRLFENIIKDQTTGKKVILPLSGGLDSRTQAAALKTLQADVSTYSYEFKGGYPETKVAKEVAKACDFKFQDYKINRGYLWNVIEDLTELNRCYSDFTSPRQMAICNNFNEMGDVFSLGHWGDVLFDSMNLSDLSHDQQVEVLISRLLKRGGLEFASLLWEEWELEGHFKDYFRSRISELLNTIDIDNSNARLRAFKSKYWAPRWTSVNLSIFSKYKPITLPYYDDRMCQFICTIPESFLKGRQLQIAYIKKRMPELAKMEWQDQRPFNLYNYHLNKKPYNLPYRIINKLKREIKALTGKPYVQRNWELQFLGKANERFLKKYILESGLENWVSQSLLKTHLNEFIQGDSLRYAHSINMLLVLAKFNQQNSTIG</sequence>
<comment type="catalytic activity">
    <reaction evidence="3">
        <text>L-aspartate + L-glutamine + ATP + H2O = L-asparagine + L-glutamate + AMP + diphosphate + H(+)</text>
        <dbReference type="Rhea" id="RHEA:12228"/>
        <dbReference type="ChEBI" id="CHEBI:15377"/>
        <dbReference type="ChEBI" id="CHEBI:15378"/>
        <dbReference type="ChEBI" id="CHEBI:29985"/>
        <dbReference type="ChEBI" id="CHEBI:29991"/>
        <dbReference type="ChEBI" id="CHEBI:30616"/>
        <dbReference type="ChEBI" id="CHEBI:33019"/>
        <dbReference type="ChEBI" id="CHEBI:58048"/>
        <dbReference type="ChEBI" id="CHEBI:58359"/>
        <dbReference type="ChEBI" id="CHEBI:456215"/>
        <dbReference type="EC" id="6.3.5.4"/>
    </reaction>
</comment>
<reference evidence="5 6" key="1">
    <citation type="submission" date="2019-08" db="EMBL/GenBank/DDBJ databases">
        <title>Seonamhaeicola sediminis sp. nov., isolated from marine sediment.</title>
        <authorList>
            <person name="Cao W.R."/>
        </authorList>
    </citation>
    <scope>NUCLEOTIDE SEQUENCE [LARGE SCALE GENOMIC DNA]</scope>
    <source>
        <strain evidence="5 6">1505</strain>
    </source>
</reference>